<comment type="cofactor">
    <cofactor evidence="1">
        <name>FAD</name>
        <dbReference type="ChEBI" id="CHEBI:57692"/>
    </cofactor>
</comment>
<evidence type="ECO:0000259" key="5">
    <source>
        <dbReference type="Pfam" id="PF01266"/>
    </source>
</evidence>
<evidence type="ECO:0000256" key="2">
    <source>
        <dbReference type="ARBA" id="ARBA00022630"/>
    </source>
</evidence>
<sequence>MSRVTASDASFDAIVVGVGSMGGAALNELAARGLRGLGIESFAPGHDRGSAHGGSRIVRQAYFEGEEYVPLLRRAYEGWRRLEESSGRDLLTLCGGINIGDRASSTFAGSLAAARAHGLEHEVLDAAEIRSRFPTMDPPDDALGLYEAAAGFVRPEETTIANAEVAVRHGATLRTGERVRSWRATPGGGVEVTTDAATYGADRLVVTPGAWVPDILADLGLPIVVERQVFYWFAPDTARVPSAAWSHEQHPVYIEETHGNGQVYGFPLTDGPDGGFKLAFFRHGRPTSADDLDRVVTEDEVAAMRVRAVQLFPDLTGPLLRAAACMYSTTPDEHFVVGPHPEHPQVSIACGFSGHGFKFVPVIGEALADLVVDGRTDLPIGLFDPTREALRRPAGA</sequence>
<organism evidence="6 7">
    <name type="scientific">Paraoerskovia sediminicola</name>
    <dbReference type="NCBI Taxonomy" id="1138587"/>
    <lineage>
        <taxon>Bacteria</taxon>
        <taxon>Bacillati</taxon>
        <taxon>Actinomycetota</taxon>
        <taxon>Actinomycetes</taxon>
        <taxon>Micrococcales</taxon>
        <taxon>Cellulomonadaceae</taxon>
        <taxon>Paraoerskovia</taxon>
    </lineage>
</organism>
<dbReference type="Proteomes" id="UP001321475">
    <property type="component" value="Chromosome"/>
</dbReference>
<name>A0ABM8G0H2_9CELL</name>
<dbReference type="PANTHER" id="PTHR10961">
    <property type="entry name" value="PEROXISOMAL SARCOSINE OXIDASE"/>
    <property type="match status" value="1"/>
</dbReference>
<dbReference type="InterPro" id="IPR045170">
    <property type="entry name" value="MTOX"/>
</dbReference>
<dbReference type="InterPro" id="IPR006076">
    <property type="entry name" value="FAD-dep_OxRdtase"/>
</dbReference>
<dbReference type="NCBIfam" id="NF008425">
    <property type="entry name" value="PRK11259.1"/>
    <property type="match status" value="1"/>
</dbReference>
<dbReference type="SUPFAM" id="SSF54373">
    <property type="entry name" value="FAD-linked reductases, C-terminal domain"/>
    <property type="match status" value="1"/>
</dbReference>
<dbReference type="SUPFAM" id="SSF51905">
    <property type="entry name" value="FAD/NAD(P)-binding domain"/>
    <property type="match status" value="1"/>
</dbReference>
<keyword evidence="4" id="KW-0560">Oxidoreductase</keyword>
<dbReference type="Gene3D" id="3.50.50.60">
    <property type="entry name" value="FAD/NAD(P)-binding domain"/>
    <property type="match status" value="1"/>
</dbReference>
<gene>
    <name evidence="6" type="primary">solA</name>
    <name evidence="6" type="ORF">GCM10025865_08980</name>
</gene>
<dbReference type="Gene3D" id="3.30.9.10">
    <property type="entry name" value="D-Amino Acid Oxidase, subunit A, domain 2"/>
    <property type="match status" value="1"/>
</dbReference>
<proteinExistence type="predicted"/>
<evidence type="ECO:0000313" key="6">
    <source>
        <dbReference type="EMBL" id="BDZ41599.1"/>
    </source>
</evidence>
<dbReference type="EMBL" id="AP027729">
    <property type="protein sequence ID" value="BDZ41599.1"/>
    <property type="molecule type" value="Genomic_DNA"/>
</dbReference>
<accession>A0ABM8G0H2</accession>
<evidence type="ECO:0000256" key="4">
    <source>
        <dbReference type="ARBA" id="ARBA00023002"/>
    </source>
</evidence>
<dbReference type="RefSeq" id="WP_286218715.1">
    <property type="nucleotide sequence ID" value="NZ_AP027729.1"/>
</dbReference>
<dbReference type="PANTHER" id="PTHR10961:SF7">
    <property type="entry name" value="FAD DEPENDENT OXIDOREDUCTASE DOMAIN-CONTAINING PROTEIN"/>
    <property type="match status" value="1"/>
</dbReference>
<evidence type="ECO:0000256" key="3">
    <source>
        <dbReference type="ARBA" id="ARBA00022827"/>
    </source>
</evidence>
<keyword evidence="3" id="KW-0274">FAD</keyword>
<feature type="domain" description="FAD dependent oxidoreductase" evidence="5">
    <location>
        <begin position="12"/>
        <end position="370"/>
    </location>
</feature>
<evidence type="ECO:0000313" key="7">
    <source>
        <dbReference type="Proteomes" id="UP001321475"/>
    </source>
</evidence>
<dbReference type="Pfam" id="PF01266">
    <property type="entry name" value="DAO"/>
    <property type="match status" value="1"/>
</dbReference>
<protein>
    <submittedName>
        <fullName evidence="6">N-methyltryptophan oxidase</fullName>
    </submittedName>
</protein>
<keyword evidence="2" id="KW-0285">Flavoprotein</keyword>
<evidence type="ECO:0000256" key="1">
    <source>
        <dbReference type="ARBA" id="ARBA00001974"/>
    </source>
</evidence>
<keyword evidence="7" id="KW-1185">Reference proteome</keyword>
<reference evidence="7" key="1">
    <citation type="journal article" date="2019" name="Int. J. Syst. Evol. Microbiol.">
        <title>The Global Catalogue of Microorganisms (GCM) 10K type strain sequencing project: providing services to taxonomists for standard genome sequencing and annotation.</title>
        <authorList>
            <consortium name="The Broad Institute Genomics Platform"/>
            <consortium name="The Broad Institute Genome Sequencing Center for Infectious Disease"/>
            <person name="Wu L."/>
            <person name="Ma J."/>
        </authorList>
    </citation>
    <scope>NUCLEOTIDE SEQUENCE [LARGE SCALE GENOMIC DNA]</scope>
    <source>
        <strain evidence="7">NBRC 108565</strain>
    </source>
</reference>
<dbReference type="InterPro" id="IPR036188">
    <property type="entry name" value="FAD/NAD-bd_sf"/>
</dbReference>